<sequence length="176" mass="20285">MNAHQLIYKEVVPATFPLEVTLEGPCQVFKRVRHAIKPFFSEYPIRYDNRDGRAAAGIDGQVLGGVREWIEFEIPGVDCPPEWYPTDNVIDALDLLQDTEHAPRAYWAEKVSEEVKKNKRHLLVGIQRSPTCTSPLIRRFQRSSAASWPRDIQIFESVVTNAPVCQFIRYRYNVLL</sequence>
<protein>
    <submittedName>
        <fullName evidence="1">Uncharacterized protein</fullName>
    </submittedName>
</protein>
<evidence type="ECO:0000313" key="1">
    <source>
        <dbReference type="EMBL" id="TCI05290.1"/>
    </source>
</evidence>
<keyword evidence="2" id="KW-1185">Reference proteome</keyword>
<dbReference type="RefSeq" id="WP_131414508.1">
    <property type="nucleotide sequence ID" value="NZ_SJXE01000001.1"/>
</dbReference>
<reference evidence="1 2" key="1">
    <citation type="submission" date="2019-02" db="EMBL/GenBank/DDBJ databases">
        <title>Corallincola luteus sp. nov., a marine bacterium isolated from surface sediment of Bohai Sea in China.</title>
        <authorList>
            <person name="Ren Q."/>
        </authorList>
    </citation>
    <scope>NUCLEOTIDE SEQUENCE [LARGE SCALE GENOMIC DNA]</scope>
    <source>
        <strain evidence="1 2">DASS28</strain>
    </source>
</reference>
<dbReference type="EMBL" id="SJXE01000001">
    <property type="protein sequence ID" value="TCI05290.1"/>
    <property type="molecule type" value="Genomic_DNA"/>
</dbReference>
<proteinExistence type="predicted"/>
<dbReference type="Proteomes" id="UP000292554">
    <property type="component" value="Unassembled WGS sequence"/>
</dbReference>
<evidence type="ECO:0000313" key="2">
    <source>
        <dbReference type="Proteomes" id="UP000292554"/>
    </source>
</evidence>
<accession>A0ABY2AQ41</accession>
<organism evidence="1 2">
    <name type="scientific">Corallincola luteus</name>
    <dbReference type="NCBI Taxonomy" id="1775177"/>
    <lineage>
        <taxon>Bacteria</taxon>
        <taxon>Pseudomonadati</taxon>
        <taxon>Pseudomonadota</taxon>
        <taxon>Gammaproteobacteria</taxon>
        <taxon>Alteromonadales</taxon>
        <taxon>Psychromonadaceae</taxon>
        <taxon>Corallincola</taxon>
    </lineage>
</organism>
<gene>
    <name evidence="1" type="ORF">EZV61_04850</name>
</gene>
<name>A0ABY2AQ41_9GAMM</name>
<comment type="caution">
    <text evidence="1">The sequence shown here is derived from an EMBL/GenBank/DDBJ whole genome shotgun (WGS) entry which is preliminary data.</text>
</comment>